<dbReference type="Gene3D" id="2.40.50.140">
    <property type="entry name" value="Nucleic acid-binding proteins"/>
    <property type="match status" value="1"/>
</dbReference>
<comment type="caution">
    <text evidence="2">Lacks conserved residue(s) required for the propagation of feature annotation.</text>
</comment>
<dbReference type="InParanoid" id="A0A212RRD5"/>
<keyword evidence="2" id="KW-0234">DNA repair</keyword>
<dbReference type="GO" id="GO:0006310">
    <property type="term" value="P:DNA recombination"/>
    <property type="evidence" value="ECO:0007669"/>
    <property type="project" value="UniProtKB-UniRule"/>
</dbReference>
<organism evidence="5 6">
    <name type="scientific">Thermoflexus hugenholtzii JAD2</name>
    <dbReference type="NCBI Taxonomy" id="877466"/>
    <lineage>
        <taxon>Bacteria</taxon>
        <taxon>Bacillati</taxon>
        <taxon>Chloroflexota</taxon>
        <taxon>Thermoflexia</taxon>
        <taxon>Thermoflexales</taxon>
        <taxon>Thermoflexaceae</taxon>
        <taxon>Thermoflexus</taxon>
    </lineage>
</organism>
<dbReference type="PANTHER" id="PTHR10302:SF27">
    <property type="entry name" value="SINGLE-STRANDED DNA-BINDING PROTEIN"/>
    <property type="match status" value="1"/>
</dbReference>
<sequence length="143" mass="16138">MYHKLIIAGHLGTDPEMRYTPEGTPVTSFRMASNIRYRDASGEQREETIWFRVSVFGRQAEIANQYLQKGRPVLVEGRLRPDPQTGNPRIFRRSDGTAGAVYEVRADRIVFIGPRPAEAPPAVEAEEPVLEEPGSIEEEEIPF</sequence>
<evidence type="ECO:0000256" key="4">
    <source>
        <dbReference type="SAM" id="MobiDB-lite"/>
    </source>
</evidence>
<accession>A0A212RRD5</accession>
<comment type="function">
    <text evidence="2">Plays an important role in DNA replication, recombination and repair. Binds to ssDNA and to an array of partner proteins to recruit them to their sites of action during DNA metabolism.</text>
</comment>
<dbReference type="PROSITE" id="PS50935">
    <property type="entry name" value="SSB"/>
    <property type="match status" value="1"/>
</dbReference>
<feature type="compositionally biased region" description="Acidic residues" evidence="4">
    <location>
        <begin position="124"/>
        <end position="143"/>
    </location>
</feature>
<dbReference type="EMBL" id="FYEK01000075">
    <property type="protein sequence ID" value="SNB75170.1"/>
    <property type="molecule type" value="Genomic_DNA"/>
</dbReference>
<dbReference type="GO" id="GO:0006260">
    <property type="term" value="P:DNA replication"/>
    <property type="evidence" value="ECO:0007669"/>
    <property type="project" value="UniProtKB-UniRule"/>
</dbReference>
<dbReference type="OrthoDB" id="9809878at2"/>
<dbReference type="HAMAP" id="MF_00984">
    <property type="entry name" value="SSB"/>
    <property type="match status" value="1"/>
</dbReference>
<dbReference type="PANTHER" id="PTHR10302">
    <property type="entry name" value="SINGLE-STRANDED DNA-BINDING PROTEIN"/>
    <property type="match status" value="1"/>
</dbReference>
<protein>
    <recommendedName>
        <fullName evidence="2 3">Single-stranded DNA-binding protein</fullName>
        <shortName evidence="2">SSB</shortName>
    </recommendedName>
</protein>
<evidence type="ECO:0000256" key="3">
    <source>
        <dbReference type="RuleBase" id="RU000524"/>
    </source>
</evidence>
<feature type="short sequence motif" description="Important for interaction with partner proteins" evidence="2">
    <location>
        <begin position="138"/>
        <end position="143"/>
    </location>
</feature>
<reference evidence="6" key="1">
    <citation type="submission" date="2017-06" db="EMBL/GenBank/DDBJ databases">
        <authorList>
            <person name="Varghese N."/>
            <person name="Submissions S."/>
        </authorList>
    </citation>
    <scope>NUCLEOTIDE SEQUENCE [LARGE SCALE GENOMIC DNA]</scope>
    <source>
        <strain evidence="6">JAD2</strain>
    </source>
</reference>
<dbReference type="InterPro" id="IPR000424">
    <property type="entry name" value="Primosome_PriB/ssb"/>
</dbReference>
<keyword evidence="2" id="KW-0227">DNA damage</keyword>
<gene>
    <name evidence="5" type="ORF">SAMN02746019_00018690</name>
</gene>
<keyword evidence="2" id="KW-0233">DNA recombination</keyword>
<keyword evidence="2" id="KW-0235">DNA replication</keyword>
<dbReference type="RefSeq" id="WP_088572388.1">
    <property type="nucleotide sequence ID" value="NZ_FYEK01000075.1"/>
</dbReference>
<dbReference type="GO" id="GO:0006281">
    <property type="term" value="P:DNA repair"/>
    <property type="evidence" value="ECO:0007669"/>
    <property type="project" value="UniProtKB-UniRule"/>
</dbReference>
<evidence type="ECO:0000256" key="1">
    <source>
        <dbReference type="ARBA" id="ARBA00023125"/>
    </source>
</evidence>
<dbReference type="Pfam" id="PF00436">
    <property type="entry name" value="SSB"/>
    <property type="match status" value="1"/>
</dbReference>
<keyword evidence="1 2" id="KW-0238">DNA-binding</keyword>
<keyword evidence="6" id="KW-1185">Reference proteome</keyword>
<dbReference type="GO" id="GO:0009295">
    <property type="term" value="C:nucleoid"/>
    <property type="evidence" value="ECO:0007669"/>
    <property type="project" value="TreeGrafter"/>
</dbReference>
<feature type="region of interest" description="Disordered" evidence="4">
    <location>
        <begin position="119"/>
        <end position="143"/>
    </location>
</feature>
<evidence type="ECO:0000313" key="6">
    <source>
        <dbReference type="Proteomes" id="UP000197025"/>
    </source>
</evidence>
<dbReference type="AlphaFoldDB" id="A0A212RRD5"/>
<dbReference type="InterPro" id="IPR012340">
    <property type="entry name" value="NA-bd_OB-fold"/>
</dbReference>
<name>A0A212RRD5_9CHLR</name>
<proteinExistence type="inferred from homology"/>
<dbReference type="CDD" id="cd04496">
    <property type="entry name" value="SSB_OBF"/>
    <property type="match status" value="1"/>
</dbReference>
<dbReference type="GO" id="GO:0003697">
    <property type="term" value="F:single-stranded DNA binding"/>
    <property type="evidence" value="ECO:0007669"/>
    <property type="project" value="UniProtKB-UniRule"/>
</dbReference>
<dbReference type="SUPFAM" id="SSF50249">
    <property type="entry name" value="Nucleic acid-binding proteins"/>
    <property type="match status" value="1"/>
</dbReference>
<dbReference type="InterPro" id="IPR011344">
    <property type="entry name" value="ssDNA-bd"/>
</dbReference>
<dbReference type="Proteomes" id="UP000197025">
    <property type="component" value="Unassembled WGS sequence"/>
</dbReference>
<evidence type="ECO:0000313" key="5">
    <source>
        <dbReference type="EMBL" id="SNB75170.1"/>
    </source>
</evidence>
<comment type="subunit">
    <text evidence="2">Homotetramer.</text>
</comment>
<dbReference type="NCBIfam" id="TIGR00621">
    <property type="entry name" value="ssb"/>
    <property type="match status" value="1"/>
</dbReference>
<evidence type="ECO:0000256" key="2">
    <source>
        <dbReference type="HAMAP-Rule" id="MF_00984"/>
    </source>
</evidence>